<keyword evidence="1" id="KW-0540">Nuclease</keyword>
<keyword evidence="2" id="KW-1185">Reference proteome</keyword>
<dbReference type="Proteomes" id="UP000267934">
    <property type="component" value="Segment"/>
</dbReference>
<dbReference type="KEGG" id="vg:55819083"/>
<evidence type="ECO:0000313" key="1">
    <source>
        <dbReference type="EMBL" id="AWN06219.1"/>
    </source>
</evidence>
<accession>A0A3G1QTM6</accession>
<organism evidence="1 2">
    <name type="scientific">Erwinia phage phiEaP8</name>
    <dbReference type="NCBI Taxonomy" id="2178928"/>
    <lineage>
        <taxon>Viruses</taxon>
        <taxon>Duplodnaviria</taxon>
        <taxon>Heunggongvirae</taxon>
        <taxon>Uroviricota</taxon>
        <taxon>Caudoviricetes</taxon>
        <taxon>Schitoviridae</taxon>
        <taxon>Erskinevirinae</taxon>
        <taxon>Yonginvirus</taxon>
        <taxon>Yonginvirus EaP8</taxon>
    </lineage>
</organism>
<dbReference type="Gene3D" id="3.90.320.10">
    <property type="match status" value="1"/>
</dbReference>
<dbReference type="InterPro" id="IPR011604">
    <property type="entry name" value="PDDEXK-like_dom_sf"/>
</dbReference>
<protein>
    <submittedName>
        <fullName evidence="1">Putative exonuclease</fullName>
    </submittedName>
</protein>
<keyword evidence="1" id="KW-0378">Hydrolase</keyword>
<evidence type="ECO:0000313" key="2">
    <source>
        <dbReference type="Proteomes" id="UP000267934"/>
    </source>
</evidence>
<dbReference type="GO" id="GO:0004527">
    <property type="term" value="F:exonuclease activity"/>
    <property type="evidence" value="ECO:0007669"/>
    <property type="project" value="UniProtKB-KW"/>
</dbReference>
<reference evidence="1 2" key="1">
    <citation type="journal article" date="2018" name="Plant Pathol. J.">
        <title>Characterization of the Lytic Bacteriophage phiEaP-8 Effective against Both Erwinia amylovora and Erwinia pyrifoliae Causing Severe Diseases in Apple and Pear.</title>
        <authorList>
            <person name="Park J."/>
            <person name="Lee G.M."/>
            <person name="Kim D."/>
            <person name="Park D.H."/>
            <person name="Oh C.S."/>
        </authorList>
    </citation>
    <scope>NUCLEOTIDE SEQUENCE [LARGE SCALE GENOMIC DNA]</scope>
</reference>
<keyword evidence="1" id="KW-0269">Exonuclease</keyword>
<dbReference type="GeneID" id="55819083"/>
<proteinExistence type="predicted"/>
<dbReference type="EMBL" id="MH160392">
    <property type="protein sequence ID" value="AWN06219.1"/>
    <property type="molecule type" value="Genomic_DNA"/>
</dbReference>
<dbReference type="RefSeq" id="YP_009889583.1">
    <property type="nucleotide sequence ID" value="NC_049510.1"/>
</dbReference>
<sequence length="325" mass="37631">MITNNSNIPMALAIWLLHDEYDYINEPKYISVTKLMKPLKALVLSARVDRKEVQEDLEDYISRALGHSLHDSIEKAWKMSYKSSLKKLGYADHIIDRVMINPTPEELKAAKNPIPVYLEQRAFRKFRGYTIGGKFDMVAEGIVHDNKSTTAYSWVFGNNDENYQLQGSLYRWIDAAQPLPVITADFMRINFIFTDWQKAQARSSSDYPQKRLAKKEYPLLDLRDTEKWVANKIDAIEKYWDKPESEIPECSDEELWRSKPQYKYYADATKTSGRSTKNFDSLPEANHHWKVTKGGAGIVKIIPGEVKRCAYCDAAPVCEQRLRYL</sequence>
<name>A0A3G1QTM6_9CAUD</name>